<gene>
    <name evidence="1" type="ORF">BJ554DRAFT_6602</name>
</gene>
<organism evidence="1 2">
    <name type="scientific">Olpidium bornovanus</name>
    <dbReference type="NCBI Taxonomy" id="278681"/>
    <lineage>
        <taxon>Eukaryota</taxon>
        <taxon>Fungi</taxon>
        <taxon>Fungi incertae sedis</taxon>
        <taxon>Olpidiomycota</taxon>
        <taxon>Olpidiomycotina</taxon>
        <taxon>Olpidiomycetes</taxon>
        <taxon>Olpidiales</taxon>
        <taxon>Olpidiaceae</taxon>
        <taxon>Olpidium</taxon>
    </lineage>
</organism>
<evidence type="ECO:0000313" key="1">
    <source>
        <dbReference type="EMBL" id="KAG5463545.1"/>
    </source>
</evidence>
<name>A0A8H8A237_9FUNG</name>
<dbReference type="EMBL" id="JAEFCI010000448">
    <property type="protein sequence ID" value="KAG5463545.1"/>
    <property type="molecule type" value="Genomic_DNA"/>
</dbReference>
<accession>A0A8H8A237</accession>
<proteinExistence type="predicted"/>
<dbReference type="AlphaFoldDB" id="A0A8H8A237"/>
<feature type="non-terminal residue" evidence="1">
    <location>
        <position position="83"/>
    </location>
</feature>
<evidence type="ECO:0000313" key="2">
    <source>
        <dbReference type="Proteomes" id="UP000673691"/>
    </source>
</evidence>
<dbReference type="Proteomes" id="UP000673691">
    <property type="component" value="Unassembled WGS sequence"/>
</dbReference>
<comment type="caution">
    <text evidence="1">The sequence shown here is derived from an EMBL/GenBank/DDBJ whole genome shotgun (WGS) entry which is preliminary data.</text>
</comment>
<protein>
    <submittedName>
        <fullName evidence="1">Uncharacterized protein</fullName>
    </submittedName>
</protein>
<sequence length="83" mass="9587">MGTKTSLWRKSSSPLRRYLRSVLQRDLETGWKTRPSARTSMRESCKRSEISWRPRGHARRGGHYVELLSTSCRTVSFGGSPKF</sequence>
<keyword evidence="2" id="KW-1185">Reference proteome</keyword>
<reference evidence="1 2" key="1">
    <citation type="journal article" name="Sci. Rep.">
        <title>Genome-scale phylogenetic analyses confirm Olpidium as the closest living zoosporic fungus to the non-flagellated, terrestrial fungi.</title>
        <authorList>
            <person name="Chang Y."/>
            <person name="Rochon D."/>
            <person name="Sekimoto S."/>
            <person name="Wang Y."/>
            <person name="Chovatia M."/>
            <person name="Sandor L."/>
            <person name="Salamov A."/>
            <person name="Grigoriev I.V."/>
            <person name="Stajich J.E."/>
            <person name="Spatafora J.W."/>
        </authorList>
    </citation>
    <scope>NUCLEOTIDE SEQUENCE [LARGE SCALE GENOMIC DNA]</scope>
    <source>
        <strain evidence="1">S191</strain>
    </source>
</reference>